<dbReference type="SMART" id="SM00066">
    <property type="entry name" value="GAL4"/>
    <property type="match status" value="1"/>
</dbReference>
<gene>
    <name evidence="5" type="ORF">TGAM01_v203932</name>
</gene>
<evidence type="ECO:0000313" key="6">
    <source>
        <dbReference type="Proteomes" id="UP000054821"/>
    </source>
</evidence>
<dbReference type="CDD" id="cd00067">
    <property type="entry name" value="GAL4"/>
    <property type="match status" value="1"/>
</dbReference>
<dbReference type="PROSITE" id="PS50048">
    <property type="entry name" value="ZN2_CY6_FUNGAL_2"/>
    <property type="match status" value="1"/>
</dbReference>
<feature type="region of interest" description="Disordered" evidence="3">
    <location>
        <begin position="49"/>
        <end position="133"/>
    </location>
</feature>
<dbReference type="Pfam" id="PF11951">
    <property type="entry name" value="Fungal_trans_2"/>
    <property type="match status" value="2"/>
</dbReference>
<dbReference type="InterPro" id="IPR001138">
    <property type="entry name" value="Zn2Cys6_DnaBD"/>
</dbReference>
<dbReference type="InterPro" id="IPR021858">
    <property type="entry name" value="Fun_TF"/>
</dbReference>
<evidence type="ECO:0000259" key="4">
    <source>
        <dbReference type="PROSITE" id="PS50048"/>
    </source>
</evidence>
<evidence type="ECO:0000313" key="5">
    <source>
        <dbReference type="EMBL" id="PON26983.1"/>
    </source>
</evidence>
<dbReference type="PANTHER" id="PTHR37534:SF17">
    <property type="entry name" value="ZN(2)-C6 FUNGAL-TYPE DOMAIN-CONTAINING PROTEIN"/>
    <property type="match status" value="1"/>
</dbReference>
<dbReference type="InterPro" id="IPR036864">
    <property type="entry name" value="Zn2-C6_fun-type_DNA-bd_sf"/>
</dbReference>
<comment type="subcellular location">
    <subcellularLocation>
        <location evidence="1">Nucleus</location>
    </subcellularLocation>
</comment>
<keyword evidence="2" id="KW-0539">Nucleus</keyword>
<dbReference type="GO" id="GO:0045944">
    <property type="term" value="P:positive regulation of transcription by RNA polymerase II"/>
    <property type="evidence" value="ECO:0007669"/>
    <property type="project" value="TreeGrafter"/>
</dbReference>
<dbReference type="SUPFAM" id="SSF57701">
    <property type="entry name" value="Zn2/Cys6 DNA-binding domain"/>
    <property type="match status" value="1"/>
</dbReference>
<dbReference type="PANTHER" id="PTHR37534">
    <property type="entry name" value="TRANSCRIPTIONAL ACTIVATOR PROTEIN UGA3"/>
    <property type="match status" value="1"/>
</dbReference>
<dbReference type="Pfam" id="PF00172">
    <property type="entry name" value="Zn_clus"/>
    <property type="match status" value="1"/>
</dbReference>
<dbReference type="GO" id="GO:0005634">
    <property type="term" value="C:nucleus"/>
    <property type="evidence" value="ECO:0007669"/>
    <property type="project" value="UniProtKB-SubCell"/>
</dbReference>
<comment type="caution">
    <text evidence="5">The sequence shown here is derived from an EMBL/GenBank/DDBJ whole genome shotgun (WGS) entry which is preliminary data.</text>
</comment>
<name>A0A2P4ZRU1_9HYPO</name>
<dbReference type="GeneID" id="29989629"/>
<reference evidence="5 6" key="1">
    <citation type="journal article" date="2016" name="Genome Announc.">
        <title>Draft Whole-Genome Sequence of Trichoderma gamsii T6085, a Promising Biocontrol Agent of Fusarium Head Blight on Wheat.</title>
        <authorList>
            <person name="Baroncelli R."/>
            <person name="Zapparata A."/>
            <person name="Piaggeschi G."/>
            <person name="Sarrocco S."/>
            <person name="Vannacci G."/>
        </authorList>
    </citation>
    <scope>NUCLEOTIDE SEQUENCE [LARGE SCALE GENOMIC DNA]</scope>
    <source>
        <strain evidence="5 6">T6085</strain>
    </source>
</reference>
<dbReference type="AlphaFoldDB" id="A0A2P4ZRU1"/>
<evidence type="ECO:0000256" key="3">
    <source>
        <dbReference type="SAM" id="MobiDB-lite"/>
    </source>
</evidence>
<feature type="domain" description="Zn(2)-C6 fungal-type" evidence="4">
    <location>
        <begin position="9"/>
        <end position="38"/>
    </location>
</feature>
<dbReference type="EMBL" id="JPDN02000011">
    <property type="protein sequence ID" value="PON26983.1"/>
    <property type="molecule type" value="Genomic_DNA"/>
</dbReference>
<dbReference type="PROSITE" id="PS00463">
    <property type="entry name" value="ZN2_CY6_FUNGAL_1"/>
    <property type="match status" value="1"/>
</dbReference>
<feature type="compositionally biased region" description="Polar residues" evidence="3">
    <location>
        <begin position="83"/>
        <end position="94"/>
    </location>
</feature>
<protein>
    <recommendedName>
        <fullName evidence="4">Zn(2)-C6 fungal-type domain-containing protein</fullName>
    </recommendedName>
</protein>
<evidence type="ECO:0000256" key="2">
    <source>
        <dbReference type="ARBA" id="ARBA00023242"/>
    </source>
</evidence>
<keyword evidence="6" id="KW-1185">Reference proteome</keyword>
<dbReference type="GO" id="GO:0000976">
    <property type="term" value="F:transcription cis-regulatory region binding"/>
    <property type="evidence" value="ECO:0007669"/>
    <property type="project" value="TreeGrafter"/>
</dbReference>
<dbReference type="Gene3D" id="4.10.240.10">
    <property type="entry name" value="Zn(2)-C6 fungal-type DNA-binding domain"/>
    <property type="match status" value="1"/>
</dbReference>
<dbReference type="GO" id="GO:0000981">
    <property type="term" value="F:DNA-binding transcription factor activity, RNA polymerase II-specific"/>
    <property type="evidence" value="ECO:0007669"/>
    <property type="project" value="InterPro"/>
</dbReference>
<dbReference type="STRING" id="398673.A0A2P4ZRU1"/>
<evidence type="ECO:0000256" key="1">
    <source>
        <dbReference type="ARBA" id="ARBA00004123"/>
    </source>
</evidence>
<dbReference type="GO" id="GO:0008270">
    <property type="term" value="F:zinc ion binding"/>
    <property type="evidence" value="ECO:0007669"/>
    <property type="project" value="InterPro"/>
</dbReference>
<proteinExistence type="predicted"/>
<dbReference type="RefSeq" id="XP_018657235.1">
    <property type="nucleotide sequence ID" value="XM_018809546.1"/>
</dbReference>
<organism evidence="5 6">
    <name type="scientific">Trichoderma gamsii</name>
    <dbReference type="NCBI Taxonomy" id="398673"/>
    <lineage>
        <taxon>Eukaryota</taxon>
        <taxon>Fungi</taxon>
        <taxon>Dikarya</taxon>
        <taxon>Ascomycota</taxon>
        <taxon>Pezizomycotina</taxon>
        <taxon>Sordariomycetes</taxon>
        <taxon>Hypocreomycetidae</taxon>
        <taxon>Hypocreales</taxon>
        <taxon>Hypocreaceae</taxon>
        <taxon>Trichoderma</taxon>
    </lineage>
</organism>
<accession>A0A2P4ZRU1</accession>
<sequence length="471" mass="52857">MSLAKRNDGCLECRTRRVRCDKTEPECFKCYKKGIKCSGQGIECRFSSHMKYSSPRPSQSATRAAGDNAKAALRAPNRLRWVNVNSKQPGSSPDTARLASRRSPTTPSKASKTRPIIGPTLPNIPASDTDSSAESLEDDVEEVVSRELQLSRPQTAIQALSPQARQFFNYFSETIAPKMVVFDFSGNGYRNILLPLACEDELVGQAISVIAAFHLSQQAPHMRMAAEVGQQAILSKLFRDSLQLEPKRLFSLSTWATILVLLVGDTITGANNYVHLLEILSNLAKMSDSVEPLSTTTRDFIREQTRMFELFGFPLSSETKGLQMLSKRPDYYLDFMSSSPSLNKDPEQYANVSVMKEAIRQACALYRNRALHLITDEESIQSVERLRETVLHLDPSVDGSHALVWTYFVAAAESILPDHREFFSHRLQSLYSCTHFGTIPIAVQTLEHIWANQGSQRWTQVVTRHRPILIM</sequence>
<dbReference type="Proteomes" id="UP000054821">
    <property type="component" value="Unassembled WGS sequence"/>
</dbReference>